<dbReference type="Proteomes" id="UP000275504">
    <property type="component" value="Chromosome"/>
</dbReference>
<accession>A0A3S4TLF2</accession>
<dbReference type="Gene3D" id="3.90.550.10">
    <property type="entry name" value="Spore Coat Polysaccharide Biosynthesis Protein SpsA, Chain A"/>
    <property type="match status" value="1"/>
</dbReference>
<dbReference type="EMBL" id="LR134359">
    <property type="protein sequence ID" value="VEG62082.1"/>
    <property type="molecule type" value="Genomic_DNA"/>
</dbReference>
<proteinExistence type="predicted"/>
<evidence type="ECO:0000313" key="1">
    <source>
        <dbReference type="EMBL" id="VEG62082.1"/>
    </source>
</evidence>
<keyword evidence="1" id="KW-0808">Transferase</keyword>
<dbReference type="Pfam" id="PF06306">
    <property type="entry name" value="CgtA"/>
    <property type="match status" value="1"/>
</dbReference>
<dbReference type="GO" id="GO:0016740">
    <property type="term" value="F:transferase activity"/>
    <property type="evidence" value="ECO:0007669"/>
    <property type="project" value="UniProtKB-KW"/>
</dbReference>
<dbReference type="CDD" id="cd00761">
    <property type="entry name" value="Glyco_tranf_GTA_type"/>
    <property type="match status" value="1"/>
</dbReference>
<organism evidence="1 2">
    <name type="scientific">Campylobacter jejuni subsp. doylei</name>
    <dbReference type="NCBI Taxonomy" id="32021"/>
    <lineage>
        <taxon>Bacteria</taxon>
        <taxon>Pseudomonadati</taxon>
        <taxon>Campylobacterota</taxon>
        <taxon>Epsilonproteobacteria</taxon>
        <taxon>Campylobacterales</taxon>
        <taxon>Campylobacteraceae</taxon>
        <taxon>Campylobacter</taxon>
    </lineage>
</organism>
<dbReference type="AlphaFoldDB" id="A0A3S4TLF2"/>
<evidence type="ECO:0000313" key="2">
    <source>
        <dbReference type="Proteomes" id="UP000275504"/>
    </source>
</evidence>
<name>A0A3S4TLF2_CAMJU</name>
<dbReference type="SUPFAM" id="SSF53448">
    <property type="entry name" value="Nucleotide-diphospho-sugar transferases"/>
    <property type="match status" value="1"/>
</dbReference>
<sequence length="270" mass="32371">MGGGHKGYFDFDPRSKDKNSPLNPWAFIRVKNEAITLRASLESILPAIQRGVIGYNDCDDGSEEIILEFCKQYPSFIAKKYPHEVQIENPQSEENKFYAYCNWVLSFIPQNEWLIKIDVDHIYDAKKLYKSFYIPRKDNDVLCYPRIDFLVENSEVFLKFDERFGFLNTIGDDHWLIKNKRLKFIEMLVGQNHSYEWLDIRKLKLHHAELTQYHFPYVKNSRRKYAKTNNVWFRLDDDFILKDENLKFIDLQMLDEKLIIKEYAKFKIQI</sequence>
<dbReference type="InterPro" id="IPR029044">
    <property type="entry name" value="Nucleotide-diphossugar_trans"/>
</dbReference>
<dbReference type="InterPro" id="IPR010446">
    <property type="entry name" value="GalNAc_Trfase_b"/>
</dbReference>
<reference evidence="1 2" key="1">
    <citation type="submission" date="2018-12" db="EMBL/GenBank/DDBJ databases">
        <authorList>
            <consortium name="Pathogen Informatics"/>
        </authorList>
    </citation>
    <scope>NUCLEOTIDE SEQUENCE [LARGE SCALE GENOMIC DNA]</scope>
    <source>
        <strain evidence="1 2">NCTC11951</strain>
    </source>
</reference>
<protein>
    <submittedName>
        <fullName evidence="1">Beta-1,4-N-acetylgalactosaminyltransferase (CgtA)</fullName>
    </submittedName>
</protein>
<gene>
    <name evidence="1" type="primary">cgtA</name>
    <name evidence="1" type="ORF">NCTC11951_01212</name>
</gene>